<keyword evidence="3" id="KW-1185">Reference proteome</keyword>
<feature type="signal peptide" evidence="1">
    <location>
        <begin position="1"/>
        <end position="21"/>
    </location>
</feature>
<reference evidence="2 3" key="1">
    <citation type="journal article" date="2021" name="BMC Biol.">
        <title>Horizontally acquired antibacterial genes associated with adaptive radiation of ladybird beetles.</title>
        <authorList>
            <person name="Li H.S."/>
            <person name="Tang X.F."/>
            <person name="Huang Y.H."/>
            <person name="Xu Z.Y."/>
            <person name="Chen M.L."/>
            <person name="Du X.Y."/>
            <person name="Qiu B.Y."/>
            <person name="Chen P.T."/>
            <person name="Zhang W."/>
            <person name="Slipinski A."/>
            <person name="Escalona H.E."/>
            <person name="Waterhouse R.M."/>
            <person name="Zwick A."/>
            <person name="Pang H."/>
        </authorList>
    </citation>
    <scope>NUCLEOTIDE SEQUENCE [LARGE SCALE GENOMIC DNA]</scope>
    <source>
        <strain evidence="2">SYSU2018</strain>
    </source>
</reference>
<name>A0ABD2NFB7_9CUCU</name>
<sequence>MNLRFFFMFAVIIGLFAFTSAYPNPDPEPEPEPEPEAMADPRVKWKHIRRGLDVADAAANIAGVWWG</sequence>
<dbReference type="EMBL" id="JABFTP020000103">
    <property type="protein sequence ID" value="KAL3277254.1"/>
    <property type="molecule type" value="Genomic_DNA"/>
</dbReference>
<organism evidence="2 3">
    <name type="scientific">Cryptolaemus montrouzieri</name>
    <dbReference type="NCBI Taxonomy" id="559131"/>
    <lineage>
        <taxon>Eukaryota</taxon>
        <taxon>Metazoa</taxon>
        <taxon>Ecdysozoa</taxon>
        <taxon>Arthropoda</taxon>
        <taxon>Hexapoda</taxon>
        <taxon>Insecta</taxon>
        <taxon>Pterygota</taxon>
        <taxon>Neoptera</taxon>
        <taxon>Endopterygota</taxon>
        <taxon>Coleoptera</taxon>
        <taxon>Polyphaga</taxon>
        <taxon>Cucujiformia</taxon>
        <taxon>Coccinelloidea</taxon>
        <taxon>Coccinellidae</taxon>
        <taxon>Scymninae</taxon>
        <taxon>Scymnini</taxon>
        <taxon>Cryptolaemus</taxon>
    </lineage>
</organism>
<evidence type="ECO:0000256" key="1">
    <source>
        <dbReference type="SAM" id="SignalP"/>
    </source>
</evidence>
<protein>
    <submittedName>
        <fullName evidence="2">Uncharacterized protein</fullName>
    </submittedName>
</protein>
<feature type="chain" id="PRO_5044778172" evidence="1">
    <location>
        <begin position="22"/>
        <end position="67"/>
    </location>
</feature>
<dbReference type="AlphaFoldDB" id="A0ABD2NFB7"/>
<accession>A0ABD2NFB7</accession>
<evidence type="ECO:0000313" key="2">
    <source>
        <dbReference type="EMBL" id="KAL3277254.1"/>
    </source>
</evidence>
<proteinExistence type="predicted"/>
<gene>
    <name evidence="2" type="ORF">HHI36_012605</name>
</gene>
<dbReference type="Proteomes" id="UP001516400">
    <property type="component" value="Unassembled WGS sequence"/>
</dbReference>
<keyword evidence="1" id="KW-0732">Signal</keyword>
<comment type="caution">
    <text evidence="2">The sequence shown here is derived from an EMBL/GenBank/DDBJ whole genome shotgun (WGS) entry which is preliminary data.</text>
</comment>
<evidence type="ECO:0000313" key="3">
    <source>
        <dbReference type="Proteomes" id="UP001516400"/>
    </source>
</evidence>